<keyword evidence="4" id="KW-1185">Reference proteome</keyword>
<dbReference type="InterPro" id="IPR008962">
    <property type="entry name" value="PapD-like_sf"/>
</dbReference>
<protein>
    <submittedName>
        <fullName evidence="3">P pilus assembly protein chaperone PapD-like protein</fullName>
    </submittedName>
</protein>
<dbReference type="AlphaFoldDB" id="A0A5E4ZXX2"/>
<feature type="chain" id="PRO_5022975794" evidence="1">
    <location>
        <begin position="22"/>
        <end position="239"/>
    </location>
</feature>
<dbReference type="GO" id="GO:0030288">
    <property type="term" value="C:outer membrane-bounded periplasmic space"/>
    <property type="evidence" value="ECO:0007669"/>
    <property type="project" value="InterPro"/>
</dbReference>
<evidence type="ECO:0000259" key="2">
    <source>
        <dbReference type="Pfam" id="PF00345"/>
    </source>
</evidence>
<dbReference type="Gene3D" id="2.60.40.10">
    <property type="entry name" value="Immunoglobulins"/>
    <property type="match status" value="1"/>
</dbReference>
<dbReference type="Proteomes" id="UP000414136">
    <property type="component" value="Unassembled WGS sequence"/>
</dbReference>
<dbReference type="InterPro" id="IPR016147">
    <property type="entry name" value="Pili_assmbl_chaperone_N"/>
</dbReference>
<dbReference type="EMBL" id="CABPSQ010000002">
    <property type="protein sequence ID" value="VVE65125.1"/>
    <property type="molecule type" value="Genomic_DNA"/>
</dbReference>
<feature type="domain" description="Pili assembly chaperone N-terminal" evidence="2">
    <location>
        <begin position="29"/>
        <end position="113"/>
    </location>
</feature>
<name>A0A5E4ZXX2_9BURK</name>
<dbReference type="PANTHER" id="PTHR30251">
    <property type="entry name" value="PILUS ASSEMBLY CHAPERONE"/>
    <property type="match status" value="1"/>
</dbReference>
<gene>
    <name evidence="3" type="ORF">PCA31118_01909</name>
</gene>
<organism evidence="3 4">
    <name type="scientific">Pandoraea captiosa</name>
    <dbReference type="NCBI Taxonomy" id="2508302"/>
    <lineage>
        <taxon>Bacteria</taxon>
        <taxon>Pseudomonadati</taxon>
        <taxon>Pseudomonadota</taxon>
        <taxon>Betaproteobacteria</taxon>
        <taxon>Burkholderiales</taxon>
        <taxon>Burkholderiaceae</taxon>
        <taxon>Pandoraea</taxon>
    </lineage>
</organism>
<dbReference type="InterPro" id="IPR050643">
    <property type="entry name" value="Periplasmic_pilus_chap"/>
</dbReference>
<proteinExistence type="predicted"/>
<dbReference type="GO" id="GO:0071555">
    <property type="term" value="P:cell wall organization"/>
    <property type="evidence" value="ECO:0007669"/>
    <property type="project" value="InterPro"/>
</dbReference>
<dbReference type="InterPro" id="IPR013783">
    <property type="entry name" value="Ig-like_fold"/>
</dbReference>
<reference evidence="3 4" key="1">
    <citation type="submission" date="2019-08" db="EMBL/GenBank/DDBJ databases">
        <authorList>
            <person name="Peeters C."/>
        </authorList>
    </citation>
    <scope>NUCLEOTIDE SEQUENCE [LARGE SCALE GENOMIC DNA]</scope>
    <source>
        <strain evidence="3 4">LMG 31118</strain>
    </source>
</reference>
<dbReference type="OrthoDB" id="511700at2"/>
<keyword evidence="1" id="KW-0732">Signal</keyword>
<evidence type="ECO:0000313" key="3">
    <source>
        <dbReference type="EMBL" id="VVE65125.1"/>
    </source>
</evidence>
<sequence>MTGYRALMFVVTCLLGNVVHGADLQIEPVTVDLSESSTSIWIRNHGPESIHVTAKIFSWNQVEGDELLKPTSDVGVSPPRADIAPGARQRLRVIRRDNATTQRERAFRLIIDATTNPPAAVTPRYSLPVFVESMGERPVALLAQLKTTDDGRAQLHLINPKGYRAKVVDLTYRISAVDAQVLVPDLSGYILPCSYKRWILPGKFSQYKTGHFEAVVNGVLTILNAQVVERSEPIQLACE</sequence>
<dbReference type="Pfam" id="PF00345">
    <property type="entry name" value="PapD_N"/>
    <property type="match status" value="1"/>
</dbReference>
<dbReference type="SUPFAM" id="SSF49354">
    <property type="entry name" value="PapD-like"/>
    <property type="match status" value="1"/>
</dbReference>
<evidence type="ECO:0000256" key="1">
    <source>
        <dbReference type="SAM" id="SignalP"/>
    </source>
</evidence>
<feature type="signal peptide" evidence="1">
    <location>
        <begin position="1"/>
        <end position="21"/>
    </location>
</feature>
<dbReference type="PANTHER" id="PTHR30251:SF4">
    <property type="entry name" value="SLR1668 PROTEIN"/>
    <property type="match status" value="1"/>
</dbReference>
<evidence type="ECO:0000313" key="4">
    <source>
        <dbReference type="Proteomes" id="UP000414136"/>
    </source>
</evidence>
<accession>A0A5E4ZXX2</accession>